<dbReference type="OrthoDB" id="9786443at2"/>
<evidence type="ECO:0000313" key="2">
    <source>
        <dbReference type="Proteomes" id="UP000019591"/>
    </source>
</evidence>
<dbReference type="RefSeq" id="WP_025436948.1">
    <property type="nucleotide sequence ID" value="NZ_CP007453.1"/>
</dbReference>
<dbReference type="Proteomes" id="UP000019591">
    <property type="component" value="Plasmid EAL2_808p"/>
</dbReference>
<dbReference type="PANTHER" id="PTHR37943:SF1">
    <property type="entry name" value="PROTEIN VES"/>
    <property type="match status" value="1"/>
</dbReference>
<geneLocation type="plasmid" evidence="1 2">
    <name>EAL2_808p</name>
</geneLocation>
<reference evidence="1 2" key="1">
    <citation type="journal article" date="2014" name="Genome Announc.">
        <title>Complete Genome Sequence of Amino Acid-Utilizing Eubacterium acidaminophilum al-2 (DSM 3953).</title>
        <authorList>
            <person name="Poehlein A."/>
            <person name="Andreesen J.R."/>
            <person name="Daniel R."/>
        </authorList>
    </citation>
    <scope>NUCLEOTIDE SEQUENCE [LARGE SCALE GENOMIC DNA]</scope>
    <source>
        <strain evidence="1 2">DSM 3953</strain>
        <plasmid evidence="2">Plasmid EAL2_808p</plasmid>
    </source>
</reference>
<dbReference type="eggNOG" id="COG3758">
    <property type="taxonomic scope" value="Bacteria"/>
</dbReference>
<keyword evidence="1" id="KW-0614">Plasmid</keyword>
<dbReference type="PATRIC" id="fig|1286171.3.peg.2784"/>
<protein>
    <recommendedName>
        <fullName evidence="3">HutD-family protein</fullName>
    </recommendedName>
</protein>
<keyword evidence="2" id="KW-1185">Reference proteome</keyword>
<dbReference type="HOGENOM" id="CLU_090931_3_0_9"/>
<dbReference type="EMBL" id="CP007453">
    <property type="protein sequence ID" value="AHM58103.1"/>
    <property type="molecule type" value="Genomic_DNA"/>
</dbReference>
<dbReference type="InterPro" id="IPR011051">
    <property type="entry name" value="RmlC_Cupin_sf"/>
</dbReference>
<accession>W8TK25</accession>
<dbReference type="Gene3D" id="2.60.120.10">
    <property type="entry name" value="Jelly Rolls"/>
    <property type="match status" value="1"/>
</dbReference>
<dbReference type="InterPro" id="IPR010282">
    <property type="entry name" value="Uncharacterised_HutD/Ves"/>
</dbReference>
<dbReference type="PANTHER" id="PTHR37943">
    <property type="entry name" value="PROTEIN VES"/>
    <property type="match status" value="1"/>
</dbReference>
<dbReference type="InterPro" id="IPR014710">
    <property type="entry name" value="RmlC-like_jellyroll"/>
</dbReference>
<gene>
    <name evidence="1" type="ORF">EAL2_808p06000</name>
</gene>
<dbReference type="KEGG" id="eac:EAL2_808p06000"/>
<dbReference type="Pfam" id="PF05962">
    <property type="entry name" value="HutD"/>
    <property type="match status" value="1"/>
</dbReference>
<organism evidence="1 2">
    <name type="scientific">Peptoclostridium acidaminophilum DSM 3953</name>
    <dbReference type="NCBI Taxonomy" id="1286171"/>
    <lineage>
        <taxon>Bacteria</taxon>
        <taxon>Bacillati</taxon>
        <taxon>Bacillota</taxon>
        <taxon>Clostridia</taxon>
        <taxon>Peptostreptococcales</taxon>
        <taxon>Peptoclostridiaceae</taxon>
        <taxon>Peptoclostridium</taxon>
    </lineage>
</organism>
<dbReference type="AlphaFoldDB" id="W8TK25"/>
<evidence type="ECO:0008006" key="3">
    <source>
        <dbReference type="Google" id="ProtNLM"/>
    </source>
</evidence>
<sequence>METSIGIVKKSQYQTSQWSGGTTTELLIYPSGSSYSERTFKWRLSSAKVEASESVFTSLPGITRHIMVTEGQIMLEHENHYNKVLDTFQQDCFMGDWATVSRGKATDFNLMLAQGFSGSLEVCSLKAGEQVDINLGKEKKVTNVFYALNGDLLVEIDKNRFNIEEKDLFHITQSPDEESVMLRLTNKSKDEAAVIRAVISEKAL</sequence>
<name>W8TK25_PEPAC</name>
<proteinExistence type="predicted"/>
<dbReference type="SUPFAM" id="SSF51182">
    <property type="entry name" value="RmlC-like cupins"/>
    <property type="match status" value="1"/>
</dbReference>
<evidence type="ECO:0000313" key="1">
    <source>
        <dbReference type="EMBL" id="AHM58103.1"/>
    </source>
</evidence>